<keyword evidence="7" id="KW-1185">Reference proteome</keyword>
<dbReference type="EMBL" id="BJNE01000005">
    <property type="protein sequence ID" value="GEC12448.1"/>
    <property type="molecule type" value="Genomic_DNA"/>
</dbReference>
<feature type="domain" description="Calcineurin-like phosphoesterase" evidence="5">
    <location>
        <begin position="5"/>
        <end position="199"/>
    </location>
</feature>
<evidence type="ECO:0000259" key="5">
    <source>
        <dbReference type="Pfam" id="PF00149"/>
    </source>
</evidence>
<sequence>MEPLTIIQLSDTHLQPEGQLLHGTIDSWQRTEQALEAVAYLEPDAIVVTGDIADRGSPIHERAAELFNRTQRVLDCPVISVPGNHDPLGTVGESFNTRRLSTGPRPADTVHEVHGLRIIGLDSGGFQLAQGNLECEQLDWLSMLLAAPAPRGSLLLLHHPPVEATNEARAGRGLQNPMELAAITAGSDIRAILCGHYHQASTSQLVNTPVFMAPAVSYNMNPFAPTQTVAEPAAAFNVINVGAKTVDAFAASSDQCFALNESPALPAPVKSSQTSN</sequence>
<keyword evidence="3" id="KW-0408">Iron</keyword>
<name>A0ABQ0RKW7_GLUNI</name>
<protein>
    <recommendedName>
        <fullName evidence="5">Calcineurin-like phosphoesterase domain-containing protein</fullName>
    </recommendedName>
</protein>
<evidence type="ECO:0000256" key="1">
    <source>
        <dbReference type="ARBA" id="ARBA00022723"/>
    </source>
</evidence>
<comment type="caution">
    <text evidence="6">The sequence shown here is derived from an EMBL/GenBank/DDBJ whole genome shotgun (WGS) entry which is preliminary data.</text>
</comment>
<dbReference type="InterPro" id="IPR004843">
    <property type="entry name" value="Calcineurin-like_PHP"/>
</dbReference>
<dbReference type="InterPro" id="IPR050884">
    <property type="entry name" value="CNP_phosphodiesterase-III"/>
</dbReference>
<evidence type="ECO:0000256" key="4">
    <source>
        <dbReference type="ARBA" id="ARBA00025742"/>
    </source>
</evidence>
<evidence type="ECO:0000313" key="6">
    <source>
        <dbReference type="EMBL" id="GEC12448.1"/>
    </source>
</evidence>
<dbReference type="InterPro" id="IPR029052">
    <property type="entry name" value="Metallo-depent_PP-like"/>
</dbReference>
<dbReference type="PANTHER" id="PTHR42988">
    <property type="entry name" value="PHOSPHOHYDROLASE"/>
    <property type="match status" value="1"/>
</dbReference>
<keyword evidence="1" id="KW-0479">Metal-binding</keyword>
<proteinExistence type="inferred from homology"/>
<accession>A0ABQ0RKW7</accession>
<dbReference type="Pfam" id="PF00149">
    <property type="entry name" value="Metallophos"/>
    <property type="match status" value="1"/>
</dbReference>
<gene>
    <name evidence="6" type="ORF">ANI01nite_16510</name>
</gene>
<dbReference type="RefSeq" id="WP_141357317.1">
    <property type="nucleotide sequence ID" value="NZ_BAAAWM010000001.1"/>
</dbReference>
<evidence type="ECO:0000256" key="2">
    <source>
        <dbReference type="ARBA" id="ARBA00022801"/>
    </source>
</evidence>
<comment type="similarity">
    <text evidence="4">Belongs to the cyclic nucleotide phosphodiesterase class-III family.</text>
</comment>
<organism evidence="6 7">
    <name type="scientific">Glutamicibacter nicotianae</name>
    <name type="common">Arthrobacter nicotianae</name>
    <dbReference type="NCBI Taxonomy" id="37929"/>
    <lineage>
        <taxon>Bacteria</taxon>
        <taxon>Bacillati</taxon>
        <taxon>Actinomycetota</taxon>
        <taxon>Actinomycetes</taxon>
        <taxon>Micrococcales</taxon>
        <taxon>Micrococcaceae</taxon>
        <taxon>Glutamicibacter</taxon>
    </lineage>
</organism>
<dbReference type="Gene3D" id="3.60.21.10">
    <property type="match status" value="1"/>
</dbReference>
<dbReference type="Proteomes" id="UP000316242">
    <property type="component" value="Unassembled WGS sequence"/>
</dbReference>
<dbReference type="PANTHER" id="PTHR42988:SF2">
    <property type="entry name" value="CYCLIC NUCLEOTIDE PHOSPHODIESTERASE CBUA0032-RELATED"/>
    <property type="match status" value="1"/>
</dbReference>
<reference evidence="6 7" key="1">
    <citation type="submission" date="2019-06" db="EMBL/GenBank/DDBJ databases">
        <title>Whole genome shotgun sequence of Glutamicibacter nicotianae NBRC 14234.</title>
        <authorList>
            <person name="Hosoyama A."/>
            <person name="Uohara A."/>
            <person name="Ohji S."/>
            <person name="Ichikawa N."/>
        </authorList>
    </citation>
    <scope>NUCLEOTIDE SEQUENCE [LARGE SCALE GENOMIC DNA]</scope>
    <source>
        <strain evidence="6 7">NBRC 14234</strain>
    </source>
</reference>
<evidence type="ECO:0000313" key="7">
    <source>
        <dbReference type="Proteomes" id="UP000316242"/>
    </source>
</evidence>
<keyword evidence="2" id="KW-0378">Hydrolase</keyword>
<dbReference type="SUPFAM" id="SSF56300">
    <property type="entry name" value="Metallo-dependent phosphatases"/>
    <property type="match status" value="1"/>
</dbReference>
<evidence type="ECO:0000256" key="3">
    <source>
        <dbReference type="ARBA" id="ARBA00023004"/>
    </source>
</evidence>